<dbReference type="GO" id="GO:0005886">
    <property type="term" value="C:plasma membrane"/>
    <property type="evidence" value="ECO:0007669"/>
    <property type="project" value="UniProtKB-UniRule"/>
</dbReference>
<dbReference type="Pfam" id="PF02618">
    <property type="entry name" value="YceG"/>
    <property type="match status" value="1"/>
</dbReference>
<name>A0A101JRC5_CHLLI</name>
<keyword evidence="4 7" id="KW-0472">Membrane</keyword>
<dbReference type="Gene3D" id="3.30.1490.480">
    <property type="entry name" value="Endolytic murein transglycosylase"/>
    <property type="match status" value="1"/>
</dbReference>
<dbReference type="GO" id="GO:0009252">
    <property type="term" value="P:peptidoglycan biosynthetic process"/>
    <property type="evidence" value="ECO:0007669"/>
    <property type="project" value="UniProtKB-UniRule"/>
</dbReference>
<evidence type="ECO:0000313" key="8">
    <source>
        <dbReference type="EMBL" id="KUL31670.1"/>
    </source>
</evidence>
<comment type="similarity">
    <text evidence="7">Belongs to the transglycosylase MltG family.</text>
</comment>
<evidence type="ECO:0000256" key="2">
    <source>
        <dbReference type="ARBA" id="ARBA00022692"/>
    </source>
</evidence>
<keyword evidence="2 7" id="KW-0812">Transmembrane</keyword>
<dbReference type="NCBIfam" id="TIGR00247">
    <property type="entry name" value="endolytic transglycosylase MltG"/>
    <property type="match status" value="1"/>
</dbReference>
<feature type="site" description="Important for catalytic activity" evidence="7">
    <location>
        <position position="217"/>
    </location>
</feature>
<comment type="caution">
    <text evidence="8">The sequence shown here is derived from an EMBL/GenBank/DDBJ whole genome shotgun (WGS) entry which is preliminary data.</text>
</comment>
<dbReference type="RefSeq" id="WP_059138486.1">
    <property type="nucleotide sequence ID" value="NZ_LMBR01000049.1"/>
</dbReference>
<dbReference type="GO" id="GO:0008932">
    <property type="term" value="F:lytic endotransglycosylase activity"/>
    <property type="evidence" value="ECO:0007669"/>
    <property type="project" value="UniProtKB-UniRule"/>
</dbReference>
<protein>
    <recommendedName>
        <fullName evidence="7">Endolytic murein transglycosylase</fullName>
        <ecNumber evidence="7">4.2.2.29</ecNumber>
    </recommendedName>
    <alternativeName>
        <fullName evidence="7">Peptidoglycan lytic transglycosylase</fullName>
    </alternativeName>
    <alternativeName>
        <fullName evidence="7">Peptidoglycan polymerization terminase</fullName>
    </alternativeName>
</protein>
<dbReference type="EC" id="4.2.2.29" evidence="7"/>
<evidence type="ECO:0000256" key="4">
    <source>
        <dbReference type="ARBA" id="ARBA00023136"/>
    </source>
</evidence>
<evidence type="ECO:0000256" key="6">
    <source>
        <dbReference type="ARBA" id="ARBA00023316"/>
    </source>
</evidence>
<proteinExistence type="inferred from homology"/>
<evidence type="ECO:0000256" key="1">
    <source>
        <dbReference type="ARBA" id="ARBA00022475"/>
    </source>
</evidence>
<keyword evidence="1 7" id="KW-1003">Cell membrane</keyword>
<dbReference type="OrthoDB" id="9814591at2"/>
<evidence type="ECO:0000313" key="9">
    <source>
        <dbReference type="Proteomes" id="UP000053937"/>
    </source>
</evidence>
<keyword evidence="6 7" id="KW-0961">Cell wall biogenesis/degradation</keyword>
<evidence type="ECO:0000256" key="3">
    <source>
        <dbReference type="ARBA" id="ARBA00022989"/>
    </source>
</evidence>
<dbReference type="HAMAP" id="MF_02065">
    <property type="entry name" value="MltG"/>
    <property type="match status" value="1"/>
</dbReference>
<dbReference type="Gene3D" id="3.30.160.60">
    <property type="entry name" value="Classic Zinc Finger"/>
    <property type="match status" value="1"/>
</dbReference>
<dbReference type="Proteomes" id="UP000053937">
    <property type="component" value="Unassembled WGS sequence"/>
</dbReference>
<dbReference type="InterPro" id="IPR003770">
    <property type="entry name" value="MLTG-like"/>
</dbReference>
<organism evidence="8 9">
    <name type="scientific">Chlorobium limicola</name>
    <dbReference type="NCBI Taxonomy" id="1092"/>
    <lineage>
        <taxon>Bacteria</taxon>
        <taxon>Pseudomonadati</taxon>
        <taxon>Chlorobiota</taxon>
        <taxon>Chlorobiia</taxon>
        <taxon>Chlorobiales</taxon>
        <taxon>Chlorobiaceae</taxon>
        <taxon>Chlorobium/Pelodictyon group</taxon>
        <taxon>Chlorobium</taxon>
    </lineage>
</organism>
<comment type="catalytic activity">
    <reaction evidence="7">
        <text>a peptidoglycan chain = a peptidoglycan chain with N-acetyl-1,6-anhydromuramyl-[peptide] at the reducing end + a peptidoglycan chain with N-acetylglucosamine at the non-reducing end.</text>
        <dbReference type="EC" id="4.2.2.29"/>
    </reaction>
</comment>
<keyword evidence="3 7" id="KW-1133">Transmembrane helix</keyword>
<dbReference type="GO" id="GO:0071555">
    <property type="term" value="P:cell wall organization"/>
    <property type="evidence" value="ECO:0007669"/>
    <property type="project" value="UniProtKB-KW"/>
</dbReference>
<comment type="function">
    <text evidence="7">Functions as a peptidoglycan terminase that cleaves nascent peptidoglycan strands endolytically to terminate their elongation.</text>
</comment>
<dbReference type="EMBL" id="LMBR01000049">
    <property type="protein sequence ID" value="KUL31670.1"/>
    <property type="molecule type" value="Genomic_DNA"/>
</dbReference>
<dbReference type="PANTHER" id="PTHR30518">
    <property type="entry name" value="ENDOLYTIC MUREIN TRANSGLYCOSYLASE"/>
    <property type="match status" value="1"/>
</dbReference>
<dbReference type="AlphaFoldDB" id="A0A101JRC5"/>
<evidence type="ECO:0000256" key="7">
    <source>
        <dbReference type="HAMAP-Rule" id="MF_02065"/>
    </source>
</evidence>
<sequence>MLSDTSLFRKSLIAALLLATSVFSSILFIPGLNTSEKVTAITVHRGMGFMRIVEEMQKSGTISSRWQTIMTGRSLPGFHKIKPGRYSIPPGLSNFQLLYFLRTHPQDEVQITIPEGLEQREIARLLASRLDMDSIRFMSAVQNRRFLDRYGIRNNSAEGYLFPGTYHFAWADTPEEAAGFLVRQFRSFYNDSLKKRTSSQGLTESALLTLASIVEAETPLDAEKPIVASVYLNRLKKNMRLQADPTVQYALGQEARLLFYKDLKVDSPYNTYRHDGLPPGPICNPGSASILAVLNPSQTEYLYFVATGTGGHYFSSTLAGHEQNIRKYRAARNSAKP</sequence>
<keyword evidence="5 7" id="KW-0456">Lyase</keyword>
<gene>
    <name evidence="7" type="primary">mltG</name>
    <name evidence="8" type="ORF">ASB62_02540</name>
</gene>
<accession>A0A101JRC5</accession>
<dbReference type="CDD" id="cd08010">
    <property type="entry name" value="MltG_like"/>
    <property type="match status" value="1"/>
</dbReference>
<dbReference type="PANTHER" id="PTHR30518:SF2">
    <property type="entry name" value="ENDOLYTIC MUREIN TRANSGLYCOSYLASE"/>
    <property type="match status" value="1"/>
</dbReference>
<keyword evidence="9" id="KW-1185">Reference proteome</keyword>
<reference evidence="8 9" key="1">
    <citation type="submission" date="2015-10" db="EMBL/GenBank/DDBJ databases">
        <title>Draft Genome Sequence of Chlorobium limicola strain Frasassi Growing under Artificial Lighting in the Frasassi Cave System.</title>
        <authorList>
            <person name="Mansor M."/>
            <person name="Macalady J."/>
        </authorList>
    </citation>
    <scope>NUCLEOTIDE SEQUENCE [LARGE SCALE GENOMIC DNA]</scope>
    <source>
        <strain evidence="8 9">Frasassi</strain>
    </source>
</reference>
<evidence type="ECO:0000256" key="5">
    <source>
        <dbReference type="ARBA" id="ARBA00023239"/>
    </source>
</evidence>